<dbReference type="PANTHER" id="PTHR33800">
    <property type="entry name" value="OS06G0113600 PROTEIN"/>
    <property type="match status" value="1"/>
</dbReference>
<organism evidence="2">
    <name type="scientific">Oryza sativa subsp. japonica</name>
    <name type="common">Rice</name>
    <dbReference type="NCBI Taxonomy" id="39947"/>
    <lineage>
        <taxon>Eukaryota</taxon>
        <taxon>Viridiplantae</taxon>
        <taxon>Streptophyta</taxon>
        <taxon>Embryophyta</taxon>
        <taxon>Tracheophyta</taxon>
        <taxon>Spermatophyta</taxon>
        <taxon>Magnoliopsida</taxon>
        <taxon>Liliopsida</taxon>
        <taxon>Poales</taxon>
        <taxon>Poaceae</taxon>
        <taxon>BOP clade</taxon>
        <taxon>Oryzoideae</taxon>
        <taxon>Oryzeae</taxon>
        <taxon>Oryzinae</taxon>
        <taxon>Oryza</taxon>
        <taxon>Oryza sativa</taxon>
    </lineage>
</organism>
<dbReference type="InterPro" id="IPR036047">
    <property type="entry name" value="F-box-like_dom_sf"/>
</dbReference>
<feature type="domain" description="KIB1-4 beta-propeller" evidence="1">
    <location>
        <begin position="141"/>
        <end position="364"/>
    </location>
</feature>
<sequence length="557" mass="61640">MDGSRQEMPPPTELSALGHREVAAAERPFKKTCHSSVPTSSTLCEPHVWPGLLESLLHQIIALLSSFQDLLAFSATCHSWRAALSSFPSVYTFNFPPLCLKLNTPNIRPLRVLLKDNLLSYCKWQLDDPSKRNISLRCSAPPDAPNRMRYLGCSYGYLIFSYHEKNCLFVDAYTSTKLKSPKLNFMGDRDIYYGILTAPLNSPNSHLILCSRSSIFYWQVGTNSWTKHGYGGEHILQIVLFKGEIFAMDVLGRLHTMQFAPELSIQEVAVLRREEMVTGPRSGPWLVACGEMLLMVDLSTDRDQLPRTFQVFRLEFSAETVECVKMERLENQALFVNLDGRDPTFSCTSPERWGGKSNWIYVAKPSGDSGEPWTAVELGQPVPSRIDRVPDFQVDNMWVAHAFSLMISSSSGVKSLAILKVSLISSGDLPLISSAVRWTASSRTPSTPIKFPAISRWYSVSVSTSINSSSNLFSSAAAVLRPSTAACLVQYSMILERDAGAAVGAAVLDHVEESIRDMLAAASVISKVSPSELITLIIFFFFFSSAAAIDDINCQAS</sequence>
<name>B9FR60_ORYSJ</name>
<proteinExistence type="predicted"/>
<accession>B9FR60</accession>
<evidence type="ECO:0000259" key="1">
    <source>
        <dbReference type="Pfam" id="PF03478"/>
    </source>
</evidence>
<reference evidence="2" key="1">
    <citation type="journal article" date="2005" name="PLoS Biol.">
        <title>The genomes of Oryza sativa: a history of duplications.</title>
        <authorList>
            <person name="Yu J."/>
            <person name="Wang J."/>
            <person name="Lin W."/>
            <person name="Li S."/>
            <person name="Li H."/>
            <person name="Zhou J."/>
            <person name="Ni P."/>
            <person name="Dong W."/>
            <person name="Hu S."/>
            <person name="Zeng C."/>
            <person name="Zhang J."/>
            <person name="Zhang Y."/>
            <person name="Li R."/>
            <person name="Xu Z."/>
            <person name="Li S."/>
            <person name="Li X."/>
            <person name="Zheng H."/>
            <person name="Cong L."/>
            <person name="Lin L."/>
            <person name="Yin J."/>
            <person name="Geng J."/>
            <person name="Li G."/>
            <person name="Shi J."/>
            <person name="Liu J."/>
            <person name="Lv H."/>
            <person name="Li J."/>
            <person name="Wang J."/>
            <person name="Deng Y."/>
            <person name="Ran L."/>
            <person name="Shi X."/>
            <person name="Wang X."/>
            <person name="Wu Q."/>
            <person name="Li C."/>
            <person name="Ren X."/>
            <person name="Wang J."/>
            <person name="Wang X."/>
            <person name="Li D."/>
            <person name="Liu D."/>
            <person name="Zhang X."/>
            <person name="Ji Z."/>
            <person name="Zhao W."/>
            <person name="Sun Y."/>
            <person name="Zhang Z."/>
            <person name="Bao J."/>
            <person name="Han Y."/>
            <person name="Dong L."/>
            <person name="Ji J."/>
            <person name="Chen P."/>
            <person name="Wu S."/>
            <person name="Liu J."/>
            <person name="Xiao Y."/>
            <person name="Bu D."/>
            <person name="Tan J."/>
            <person name="Yang L."/>
            <person name="Ye C."/>
            <person name="Zhang J."/>
            <person name="Xu J."/>
            <person name="Zhou Y."/>
            <person name="Yu Y."/>
            <person name="Zhang B."/>
            <person name="Zhuang S."/>
            <person name="Wei H."/>
            <person name="Liu B."/>
            <person name="Lei M."/>
            <person name="Yu H."/>
            <person name="Li Y."/>
            <person name="Xu H."/>
            <person name="Wei S."/>
            <person name="He X."/>
            <person name="Fang L."/>
            <person name="Zhang Z."/>
            <person name="Zhang Y."/>
            <person name="Huang X."/>
            <person name="Su Z."/>
            <person name="Tong W."/>
            <person name="Li J."/>
            <person name="Tong Z."/>
            <person name="Li S."/>
            <person name="Ye J."/>
            <person name="Wang L."/>
            <person name="Fang L."/>
            <person name="Lei T."/>
            <person name="Chen C."/>
            <person name="Chen H."/>
            <person name="Xu Z."/>
            <person name="Li H."/>
            <person name="Huang H."/>
            <person name="Zhang F."/>
            <person name="Xu H."/>
            <person name="Li N."/>
            <person name="Zhao C."/>
            <person name="Li S."/>
            <person name="Dong L."/>
            <person name="Huang Y."/>
            <person name="Li L."/>
            <person name="Xi Y."/>
            <person name="Qi Q."/>
            <person name="Li W."/>
            <person name="Zhang B."/>
            <person name="Hu W."/>
            <person name="Zhang Y."/>
            <person name="Tian X."/>
            <person name="Jiao Y."/>
            <person name="Liang X."/>
            <person name="Jin J."/>
            <person name="Gao L."/>
            <person name="Zheng W."/>
            <person name="Hao B."/>
            <person name="Liu S."/>
            <person name="Wang W."/>
            <person name="Yuan L."/>
            <person name="Cao M."/>
            <person name="McDermott J."/>
            <person name="Samudrala R."/>
            <person name="Wang J."/>
            <person name="Wong G.K."/>
            <person name="Yang H."/>
        </authorList>
    </citation>
    <scope>NUCLEOTIDE SEQUENCE [LARGE SCALE GENOMIC DNA]</scope>
</reference>
<dbReference type="PANTHER" id="PTHR33800:SF13">
    <property type="entry name" value="OS06G0113600 PROTEIN"/>
    <property type="match status" value="1"/>
</dbReference>
<protein>
    <recommendedName>
        <fullName evidence="1">KIB1-4 beta-propeller domain-containing protein</fullName>
    </recommendedName>
</protein>
<dbReference type="SUPFAM" id="SSF81383">
    <property type="entry name" value="F-box domain"/>
    <property type="match status" value="1"/>
</dbReference>
<dbReference type="InterPro" id="IPR005174">
    <property type="entry name" value="KIB1-4_b-propeller"/>
</dbReference>
<evidence type="ECO:0000313" key="2">
    <source>
        <dbReference type="EMBL" id="EEE64971.1"/>
    </source>
</evidence>
<dbReference type="Pfam" id="PF03478">
    <property type="entry name" value="Beta-prop_KIB1-4"/>
    <property type="match status" value="1"/>
</dbReference>
<gene>
    <name evidence="2" type="ORF">OsJ_19879</name>
</gene>
<reference evidence="2" key="2">
    <citation type="submission" date="2008-12" db="EMBL/GenBank/DDBJ databases">
        <title>Improved gene annotation of the rice (Oryza sativa) genomes.</title>
        <authorList>
            <person name="Wang J."/>
            <person name="Li R."/>
            <person name="Fan W."/>
            <person name="Huang Q."/>
            <person name="Zhang J."/>
            <person name="Zhou Y."/>
            <person name="Hu Y."/>
            <person name="Zi S."/>
            <person name="Li J."/>
            <person name="Ni P."/>
            <person name="Zheng H."/>
            <person name="Zhang Y."/>
            <person name="Zhao M."/>
            <person name="Hao Q."/>
            <person name="McDermott J."/>
            <person name="Samudrala R."/>
            <person name="Kristiansen K."/>
            <person name="Wong G.K.-S."/>
        </authorList>
    </citation>
    <scope>NUCLEOTIDE SEQUENCE</scope>
</reference>
<dbReference type="Proteomes" id="UP000007752">
    <property type="component" value="Chromosome 6"/>
</dbReference>
<dbReference type="EMBL" id="CM000143">
    <property type="protein sequence ID" value="EEE64971.1"/>
    <property type="molecule type" value="Genomic_DNA"/>
</dbReference>
<dbReference type="AlphaFoldDB" id="B9FR60"/>